<organism evidence="1 2">
    <name type="scientific">Bacillus wiedmannii</name>
    <dbReference type="NCBI Taxonomy" id="1890302"/>
    <lineage>
        <taxon>Bacteria</taxon>
        <taxon>Bacillati</taxon>
        <taxon>Bacillota</taxon>
        <taxon>Bacilli</taxon>
        <taxon>Bacillales</taxon>
        <taxon>Bacillaceae</taxon>
        <taxon>Bacillus</taxon>
        <taxon>Bacillus cereus group</taxon>
    </lineage>
</organism>
<proteinExistence type="predicted"/>
<evidence type="ECO:0000313" key="1">
    <source>
        <dbReference type="EMBL" id="PEJ08335.1"/>
    </source>
</evidence>
<dbReference type="EMBL" id="NUEL01000014">
    <property type="protein sequence ID" value="PEJ08335.1"/>
    <property type="molecule type" value="Genomic_DNA"/>
</dbReference>
<dbReference type="RefSeq" id="WP_098094674.1">
    <property type="nucleotide sequence ID" value="NZ_NUEL01000014.1"/>
</dbReference>
<dbReference type="Proteomes" id="UP000220045">
    <property type="component" value="Unassembled WGS sequence"/>
</dbReference>
<reference evidence="1 2" key="1">
    <citation type="submission" date="2017-09" db="EMBL/GenBank/DDBJ databases">
        <title>Large-scale bioinformatics analysis of Bacillus genomes uncovers conserved roles of natural products in bacterial physiology.</title>
        <authorList>
            <consortium name="Agbiome Team Llc"/>
            <person name="Bleich R.M."/>
            <person name="Grubbs K.J."/>
            <person name="Santa Maria K.C."/>
            <person name="Allen S.E."/>
            <person name="Farag S."/>
            <person name="Shank E.A."/>
            <person name="Bowers A."/>
        </authorList>
    </citation>
    <scope>NUCLEOTIDE SEQUENCE [LARGE SCALE GENOMIC DNA]</scope>
    <source>
        <strain evidence="1 2">AFS004017</strain>
    </source>
</reference>
<protein>
    <submittedName>
        <fullName evidence="1">Capsular biosynthesis protein CpsH</fullName>
    </submittedName>
</protein>
<dbReference type="Pfam" id="PF13789">
    <property type="entry name" value="DUF4181"/>
    <property type="match status" value="1"/>
</dbReference>
<gene>
    <name evidence="1" type="ORF">CN684_11360</name>
</gene>
<evidence type="ECO:0000313" key="2">
    <source>
        <dbReference type="Proteomes" id="UP000220045"/>
    </source>
</evidence>
<name>A0A2C4HGL2_9BACI</name>
<dbReference type="InterPro" id="IPR025441">
    <property type="entry name" value="DUF4181"/>
</dbReference>
<comment type="caution">
    <text evidence="1">The sequence shown here is derived from an EMBL/GenBank/DDBJ whole genome shotgun (WGS) entry which is preliminary data.</text>
</comment>
<dbReference type="AlphaFoldDB" id="A0A2C4HGL2"/>
<sequence length="108" mass="12860">MLEKVVRKKLNIPKQTDWNSKYVNNSHKWGTRVLIISYIIVTMICATLNPIYISNLPILFLITLYCFQSDMEWKYDKESREYVISLGTVPLLIITGIMINLFFYNYWI</sequence>
<accession>A0A2C4HGL2</accession>